<evidence type="ECO:0000259" key="4">
    <source>
        <dbReference type="Pfam" id="PF12002"/>
    </source>
</evidence>
<gene>
    <name evidence="6" type="ORF">PV666_19650</name>
</gene>
<keyword evidence="2" id="KW-0067">ATP-binding</keyword>
<comment type="caution">
    <text evidence="6">The sequence shown here is derived from an EMBL/GenBank/DDBJ whole genome shotgun (WGS) entry which is preliminary data.</text>
</comment>
<dbReference type="PANTHER" id="PTHR13779:SF7">
    <property type="entry name" value="ATPASE WRNIP1"/>
    <property type="match status" value="1"/>
</dbReference>
<keyword evidence="7" id="KW-1185">Reference proteome</keyword>
<evidence type="ECO:0000256" key="2">
    <source>
        <dbReference type="ARBA" id="ARBA00022840"/>
    </source>
</evidence>
<dbReference type="Proteomes" id="UP001272987">
    <property type="component" value="Unassembled WGS sequence"/>
</dbReference>
<evidence type="ECO:0000313" key="6">
    <source>
        <dbReference type="EMBL" id="MDX3020082.1"/>
    </source>
</evidence>
<evidence type="ECO:0000313" key="7">
    <source>
        <dbReference type="Proteomes" id="UP001272987"/>
    </source>
</evidence>
<dbReference type="InterPro" id="IPR051314">
    <property type="entry name" value="AAA_ATPase_RarA/MGS1/WRNIP1"/>
</dbReference>
<feature type="region of interest" description="Disordered" evidence="3">
    <location>
        <begin position="180"/>
        <end position="209"/>
    </location>
</feature>
<feature type="domain" description="AAA C-terminal" evidence="5">
    <location>
        <begin position="16"/>
        <end position="81"/>
    </location>
</feature>
<organism evidence="6 7">
    <name type="scientific">Streptomyces acidiscabies</name>
    <dbReference type="NCBI Taxonomy" id="42234"/>
    <lineage>
        <taxon>Bacteria</taxon>
        <taxon>Bacillati</taxon>
        <taxon>Actinomycetota</taxon>
        <taxon>Actinomycetes</taxon>
        <taxon>Kitasatosporales</taxon>
        <taxon>Streptomycetaceae</taxon>
        <taxon>Streptomyces</taxon>
    </lineage>
</organism>
<dbReference type="Gene3D" id="1.10.3710.10">
    <property type="entry name" value="DNA polymerase III clamp loader subunits, C-terminal domain"/>
    <property type="match status" value="1"/>
</dbReference>
<evidence type="ECO:0000256" key="1">
    <source>
        <dbReference type="ARBA" id="ARBA00022741"/>
    </source>
</evidence>
<accession>A0ABU4LXD6</accession>
<feature type="compositionally biased region" description="Polar residues" evidence="3">
    <location>
        <begin position="185"/>
        <end position="196"/>
    </location>
</feature>
<evidence type="ECO:0000256" key="3">
    <source>
        <dbReference type="SAM" id="MobiDB-lite"/>
    </source>
</evidence>
<dbReference type="InterPro" id="IPR008921">
    <property type="entry name" value="DNA_pol3_clamp-load_cplx_C"/>
</dbReference>
<dbReference type="EMBL" id="JARAWP010000011">
    <property type="protein sequence ID" value="MDX3020082.1"/>
    <property type="molecule type" value="Genomic_DNA"/>
</dbReference>
<dbReference type="InterPro" id="IPR021886">
    <property type="entry name" value="MgsA_C"/>
</dbReference>
<dbReference type="PANTHER" id="PTHR13779">
    <property type="entry name" value="WERNER HELICASE-INTERACTING PROTEIN 1 FAMILY MEMBER"/>
    <property type="match status" value="1"/>
</dbReference>
<sequence>MRTLTSTAASARSLTYLIASLSAGGVRQALSRLEAAADTAMAAGGTEATTQTIELVTGAAFQRYDRDQHHDVVSAFVKLLRGSHPEARINLAQATVAIATAPNSPTIVHGIDQALADVRRGRIGEVPVHLCDAHCPGAKDLGPGQRYLYPHDAVLERTIGQRLSAVRSLAVPQESKPCPVPLLTRLSSPGTTSPSRTARPPRLCRGVPG</sequence>
<name>A0ABU4LXD6_9ACTN</name>
<dbReference type="SUPFAM" id="SSF48019">
    <property type="entry name" value="post-AAA+ oligomerization domain-like"/>
    <property type="match status" value="1"/>
</dbReference>
<protein>
    <submittedName>
        <fullName evidence="6">Uncharacterized protein</fullName>
    </submittedName>
</protein>
<dbReference type="InterPro" id="IPR032423">
    <property type="entry name" value="AAA_assoc_2"/>
</dbReference>
<keyword evidence="1" id="KW-0547">Nucleotide-binding</keyword>
<reference evidence="6 7" key="1">
    <citation type="journal article" date="2023" name="Microb. Genom.">
        <title>Mesoterricola silvestris gen. nov., sp. nov., Mesoterricola sediminis sp. nov., Geothrix oryzae sp. nov., Geothrix edaphica sp. nov., Geothrix rubra sp. nov., and Geothrix limicola sp. nov., six novel members of Acidobacteriota isolated from soils.</title>
        <authorList>
            <person name="Weisberg A.J."/>
            <person name="Pearce E."/>
            <person name="Kramer C.G."/>
            <person name="Chang J.H."/>
            <person name="Clarke C.R."/>
        </authorList>
    </citation>
    <scope>NUCLEOTIDE SEQUENCE [LARGE SCALE GENOMIC DNA]</scope>
    <source>
        <strain evidence="6 7">NB05-1H</strain>
    </source>
</reference>
<dbReference type="RefSeq" id="WP_319166750.1">
    <property type="nucleotide sequence ID" value="NZ_JARAWP010000011.1"/>
</dbReference>
<proteinExistence type="predicted"/>
<dbReference type="Pfam" id="PF16193">
    <property type="entry name" value="AAA_assoc_2"/>
    <property type="match status" value="1"/>
</dbReference>
<evidence type="ECO:0000259" key="5">
    <source>
        <dbReference type="Pfam" id="PF16193"/>
    </source>
</evidence>
<dbReference type="Pfam" id="PF12002">
    <property type="entry name" value="MgsA_C"/>
    <property type="match status" value="1"/>
</dbReference>
<feature type="domain" description="MgsA AAA+ ATPase C-terminal" evidence="4">
    <location>
        <begin position="83"/>
        <end position="153"/>
    </location>
</feature>